<name>A0A4Z1KUN5_9HELO</name>
<comment type="caution">
    <text evidence="1">The sequence shown here is derived from an EMBL/GenBank/DDBJ whole genome shotgun (WGS) entry which is preliminary data.</text>
</comment>
<proteinExistence type="predicted"/>
<reference evidence="1 2" key="1">
    <citation type="submission" date="2017-12" db="EMBL/GenBank/DDBJ databases">
        <title>Comparative genomics of Botrytis spp.</title>
        <authorList>
            <person name="Valero-Jimenez C.A."/>
            <person name="Tapia P."/>
            <person name="Veloso J."/>
            <person name="Silva-Moreno E."/>
            <person name="Staats M."/>
            <person name="Valdes J.H."/>
            <person name="Van Kan J.A.L."/>
        </authorList>
    </citation>
    <scope>NUCLEOTIDE SEQUENCE [LARGE SCALE GENOMIC DNA]</scope>
    <source>
        <strain evidence="1 2">MUCL3349</strain>
    </source>
</reference>
<evidence type="ECO:0000313" key="1">
    <source>
        <dbReference type="EMBL" id="TGO88242.1"/>
    </source>
</evidence>
<protein>
    <submittedName>
        <fullName evidence="1">Uncharacterized protein</fullName>
    </submittedName>
</protein>
<evidence type="ECO:0000313" key="2">
    <source>
        <dbReference type="Proteomes" id="UP000297280"/>
    </source>
</evidence>
<dbReference type="Proteomes" id="UP000297280">
    <property type="component" value="Unassembled WGS sequence"/>
</dbReference>
<keyword evidence="2" id="KW-1185">Reference proteome</keyword>
<dbReference type="AlphaFoldDB" id="A0A4Z1KUN5"/>
<accession>A0A4Z1KUN5</accession>
<gene>
    <name evidence="1" type="ORF">BPOR_0175g00160</name>
</gene>
<organism evidence="1 2">
    <name type="scientific">Botrytis porri</name>
    <dbReference type="NCBI Taxonomy" id="87229"/>
    <lineage>
        <taxon>Eukaryota</taxon>
        <taxon>Fungi</taxon>
        <taxon>Dikarya</taxon>
        <taxon>Ascomycota</taxon>
        <taxon>Pezizomycotina</taxon>
        <taxon>Leotiomycetes</taxon>
        <taxon>Helotiales</taxon>
        <taxon>Sclerotiniaceae</taxon>
        <taxon>Botrytis</taxon>
    </lineage>
</organism>
<dbReference type="EMBL" id="PQXO01000175">
    <property type="protein sequence ID" value="TGO88242.1"/>
    <property type="molecule type" value="Genomic_DNA"/>
</dbReference>
<sequence length="116" mass="13113">MGSTMTIEQIANETRLGNQELKILHRALQPFFVRFGVAESKCMGNNTSPTRSIRVQSANHAVESKTMLFVVGSENNRENNKNGLDVNVPFFIFLHDPTHSHAIGWRIPPLKDKRPE</sequence>